<reference evidence="1" key="1">
    <citation type="submission" date="2018-05" db="EMBL/GenBank/DDBJ databases">
        <authorList>
            <person name="Lanie J.A."/>
            <person name="Ng W.-L."/>
            <person name="Kazmierczak K.M."/>
            <person name="Andrzejewski T.M."/>
            <person name="Davidsen T.M."/>
            <person name="Wayne K.J."/>
            <person name="Tettelin H."/>
            <person name="Glass J.I."/>
            <person name="Rusch D."/>
            <person name="Podicherti R."/>
            <person name="Tsui H.-C.T."/>
            <person name="Winkler M.E."/>
        </authorList>
    </citation>
    <scope>NUCLEOTIDE SEQUENCE</scope>
</reference>
<organism evidence="1">
    <name type="scientific">marine metagenome</name>
    <dbReference type="NCBI Taxonomy" id="408172"/>
    <lineage>
        <taxon>unclassified sequences</taxon>
        <taxon>metagenomes</taxon>
        <taxon>ecological metagenomes</taxon>
    </lineage>
</organism>
<dbReference type="EMBL" id="UINC01210682">
    <property type="protein sequence ID" value="SVE34265.1"/>
    <property type="molecule type" value="Genomic_DNA"/>
</dbReference>
<gene>
    <name evidence="1" type="ORF">METZ01_LOCUS487119</name>
</gene>
<evidence type="ECO:0000313" key="1">
    <source>
        <dbReference type="EMBL" id="SVE34265.1"/>
    </source>
</evidence>
<proteinExistence type="predicted"/>
<feature type="non-terminal residue" evidence="1">
    <location>
        <position position="52"/>
    </location>
</feature>
<protein>
    <submittedName>
        <fullName evidence="1">Uncharacterized protein</fullName>
    </submittedName>
</protein>
<accession>A0A383CR11</accession>
<name>A0A383CR11_9ZZZZ</name>
<dbReference type="AlphaFoldDB" id="A0A383CR11"/>
<sequence length="52" mass="5836">MDKLLKGRKEKAESTAKTELLHSRLTRQAVKRPTRINGTKAAKHQNATFCAT</sequence>